<dbReference type="PROSITE" id="PS51257">
    <property type="entry name" value="PROKAR_LIPOPROTEIN"/>
    <property type="match status" value="1"/>
</dbReference>
<reference evidence="1 2" key="1">
    <citation type="submission" date="2016-10" db="EMBL/GenBank/DDBJ databases">
        <authorList>
            <person name="de Groot N.N."/>
        </authorList>
    </citation>
    <scope>NUCLEOTIDE SEQUENCE [LARGE SCALE GENOMIC DNA]</scope>
    <source>
        <strain evidence="1 2">CGMCC 4.5598</strain>
    </source>
</reference>
<dbReference type="RefSeq" id="WP_143082346.1">
    <property type="nucleotide sequence ID" value="NZ_FOHX01000006.1"/>
</dbReference>
<accession>A0A1I0JUT9</accession>
<evidence type="ECO:0000313" key="2">
    <source>
        <dbReference type="Proteomes" id="UP000199361"/>
    </source>
</evidence>
<dbReference type="EMBL" id="FOHX01000006">
    <property type="protein sequence ID" value="SEU14475.1"/>
    <property type="molecule type" value="Genomic_DNA"/>
</dbReference>
<keyword evidence="2" id="KW-1185">Reference proteome</keyword>
<proteinExistence type="predicted"/>
<dbReference type="STRING" id="568860.SAMN05421811_106259"/>
<organism evidence="1 2">
    <name type="scientific">Nonomuraea wenchangensis</name>
    <dbReference type="NCBI Taxonomy" id="568860"/>
    <lineage>
        <taxon>Bacteria</taxon>
        <taxon>Bacillati</taxon>
        <taxon>Actinomycetota</taxon>
        <taxon>Actinomycetes</taxon>
        <taxon>Streptosporangiales</taxon>
        <taxon>Streptosporangiaceae</taxon>
        <taxon>Nonomuraea</taxon>
    </lineage>
</organism>
<evidence type="ECO:0008006" key="3">
    <source>
        <dbReference type="Google" id="ProtNLM"/>
    </source>
</evidence>
<dbReference type="Proteomes" id="UP000199361">
    <property type="component" value="Unassembled WGS sequence"/>
</dbReference>
<gene>
    <name evidence="1" type="ORF">SAMN05421811_106259</name>
</gene>
<name>A0A1I0JUT9_9ACTN</name>
<dbReference type="OrthoDB" id="5193742at2"/>
<protein>
    <recommendedName>
        <fullName evidence="3">Lipoprotein</fullName>
    </recommendedName>
</protein>
<evidence type="ECO:0000313" key="1">
    <source>
        <dbReference type="EMBL" id="SEU14475.1"/>
    </source>
</evidence>
<dbReference type="AlphaFoldDB" id="A0A1I0JUT9"/>
<sequence length="130" mass="13556">MRIPLVAPASGVALVLALAGCAPDAAAPARAAERFHAELAADRGDAACALLAPKTADRLPDPGQSCADALRELKLGPGGAVTEVRVWGDNAQVRLAGDTLFLHRFGDGWRVRAAGCEPVRDLPYDCEVED</sequence>